<feature type="transmembrane region" description="Helical" evidence="7">
    <location>
        <begin position="356"/>
        <end position="378"/>
    </location>
</feature>
<dbReference type="PANTHER" id="PTHR42751">
    <property type="entry name" value="SODIUM/HYDROGEN EXCHANGER FAMILY/TRKA DOMAIN PROTEIN"/>
    <property type="match status" value="1"/>
</dbReference>
<evidence type="ECO:0000256" key="6">
    <source>
        <dbReference type="ARBA" id="ARBA00023136"/>
    </source>
</evidence>
<feature type="transmembrane region" description="Helical" evidence="7">
    <location>
        <begin position="56"/>
        <end position="76"/>
    </location>
</feature>
<organism evidence="9">
    <name type="scientific">marine metagenome</name>
    <dbReference type="NCBI Taxonomy" id="408172"/>
    <lineage>
        <taxon>unclassified sequences</taxon>
        <taxon>metagenomes</taxon>
        <taxon>ecological metagenomes</taxon>
    </lineage>
</organism>
<evidence type="ECO:0000259" key="8">
    <source>
        <dbReference type="Pfam" id="PF00999"/>
    </source>
</evidence>
<keyword evidence="6 7" id="KW-0472">Membrane</keyword>
<keyword evidence="5 7" id="KW-1133">Transmembrane helix</keyword>
<gene>
    <name evidence="9" type="ORF">METZ01_LOCUS143422</name>
</gene>
<evidence type="ECO:0000256" key="4">
    <source>
        <dbReference type="ARBA" id="ARBA00022692"/>
    </source>
</evidence>
<evidence type="ECO:0000256" key="2">
    <source>
        <dbReference type="ARBA" id="ARBA00005551"/>
    </source>
</evidence>
<evidence type="ECO:0000256" key="3">
    <source>
        <dbReference type="ARBA" id="ARBA00022448"/>
    </source>
</evidence>
<comment type="subcellular location">
    <subcellularLocation>
        <location evidence="1">Membrane</location>
        <topology evidence="1">Multi-pass membrane protein</topology>
    </subcellularLocation>
</comment>
<keyword evidence="3" id="KW-0813">Transport</keyword>
<feature type="transmembrane region" description="Helical" evidence="7">
    <location>
        <begin position="32"/>
        <end position="50"/>
    </location>
</feature>
<evidence type="ECO:0000256" key="5">
    <source>
        <dbReference type="ARBA" id="ARBA00022989"/>
    </source>
</evidence>
<dbReference type="GO" id="GO:0015297">
    <property type="term" value="F:antiporter activity"/>
    <property type="evidence" value="ECO:0007669"/>
    <property type="project" value="InterPro"/>
</dbReference>
<feature type="transmembrane region" description="Helical" evidence="7">
    <location>
        <begin position="117"/>
        <end position="136"/>
    </location>
</feature>
<feature type="transmembrane region" description="Helical" evidence="7">
    <location>
        <begin position="148"/>
        <end position="171"/>
    </location>
</feature>
<sequence>MIEQSIEFSIFLIFTSAAIFATVALYAKQAMIVAYILLGLILGPWGVGLISDPKLISEISNIGIIFLLYLLGLDLLPQQLWKMLREALIVTLVSSIIFFALGFIVGIFFGYELLKSVLIGAIMMFSSTIIGLKLLPTSILHHKHTGQIIISVLLIQDLLAIIVLLLLQGYGKGGNLILDIASQLLYLPFLIILVYLFERFILFKLIVRFEQIHEYIFLLAIAWCLGVAEFANLIGLSHEIGAFIAGVTLASSPIALFITERLKPLRDFFLIIFFFSLGAGFNISIVSEIYLPAITLALIALIFKPLVFSRLLYFEGEKKNISDELGIRLGQISEFSLLISVLAVKSGFIGEHISSLIQFSVLISFILSSYIIVLKYPTPISSNDLLRRD</sequence>
<accession>A0A381ZML1</accession>
<dbReference type="AlphaFoldDB" id="A0A381ZML1"/>
<feature type="transmembrane region" description="Helical" evidence="7">
    <location>
        <begin position="215"/>
        <end position="234"/>
    </location>
</feature>
<feature type="transmembrane region" description="Helical" evidence="7">
    <location>
        <begin position="88"/>
        <end position="111"/>
    </location>
</feature>
<reference evidence="9" key="1">
    <citation type="submission" date="2018-05" db="EMBL/GenBank/DDBJ databases">
        <authorList>
            <person name="Lanie J.A."/>
            <person name="Ng W.-L."/>
            <person name="Kazmierczak K.M."/>
            <person name="Andrzejewski T.M."/>
            <person name="Davidsen T.M."/>
            <person name="Wayne K.J."/>
            <person name="Tettelin H."/>
            <person name="Glass J.I."/>
            <person name="Rusch D."/>
            <person name="Podicherti R."/>
            <person name="Tsui H.-C.T."/>
            <person name="Winkler M.E."/>
        </authorList>
    </citation>
    <scope>NUCLEOTIDE SEQUENCE</scope>
</reference>
<dbReference type="InterPro" id="IPR038770">
    <property type="entry name" value="Na+/solute_symporter_sf"/>
</dbReference>
<feature type="transmembrane region" description="Helical" evidence="7">
    <location>
        <begin position="289"/>
        <end position="313"/>
    </location>
</feature>
<feature type="transmembrane region" description="Helical" evidence="7">
    <location>
        <begin position="240"/>
        <end position="258"/>
    </location>
</feature>
<keyword evidence="4 7" id="KW-0812">Transmembrane</keyword>
<dbReference type="Pfam" id="PF00999">
    <property type="entry name" value="Na_H_Exchanger"/>
    <property type="match status" value="1"/>
</dbReference>
<feature type="domain" description="Cation/H+ exchanger transmembrane" evidence="8">
    <location>
        <begin position="17"/>
        <end position="369"/>
    </location>
</feature>
<evidence type="ECO:0000313" key="9">
    <source>
        <dbReference type="EMBL" id="SVA90568.1"/>
    </source>
</evidence>
<comment type="similarity">
    <text evidence="2">Belongs to the monovalent cation:proton antiporter 2 (CPA2) transporter (TC 2.A.37) family.</text>
</comment>
<dbReference type="EMBL" id="UINC01021946">
    <property type="protein sequence ID" value="SVA90568.1"/>
    <property type="molecule type" value="Genomic_DNA"/>
</dbReference>
<name>A0A381ZML1_9ZZZZ</name>
<evidence type="ECO:0000256" key="7">
    <source>
        <dbReference type="SAM" id="Phobius"/>
    </source>
</evidence>
<dbReference type="GO" id="GO:0016020">
    <property type="term" value="C:membrane"/>
    <property type="evidence" value="ECO:0007669"/>
    <property type="project" value="UniProtKB-SubCell"/>
</dbReference>
<dbReference type="InterPro" id="IPR006153">
    <property type="entry name" value="Cation/H_exchanger_TM"/>
</dbReference>
<protein>
    <recommendedName>
        <fullName evidence="8">Cation/H+ exchanger transmembrane domain-containing protein</fullName>
    </recommendedName>
</protein>
<evidence type="ECO:0000256" key="1">
    <source>
        <dbReference type="ARBA" id="ARBA00004141"/>
    </source>
</evidence>
<feature type="transmembrane region" description="Helical" evidence="7">
    <location>
        <begin position="6"/>
        <end position="25"/>
    </location>
</feature>
<dbReference type="Gene3D" id="1.20.1530.20">
    <property type="match status" value="1"/>
</dbReference>
<dbReference type="PANTHER" id="PTHR42751:SF3">
    <property type="entry name" value="SODIUM_GLUTAMATE SYMPORTER"/>
    <property type="match status" value="1"/>
</dbReference>
<proteinExistence type="inferred from homology"/>
<feature type="transmembrane region" description="Helical" evidence="7">
    <location>
        <begin position="265"/>
        <end position="283"/>
    </location>
</feature>
<dbReference type="GO" id="GO:1902600">
    <property type="term" value="P:proton transmembrane transport"/>
    <property type="evidence" value="ECO:0007669"/>
    <property type="project" value="InterPro"/>
</dbReference>
<feature type="transmembrane region" description="Helical" evidence="7">
    <location>
        <begin position="183"/>
        <end position="203"/>
    </location>
</feature>